<dbReference type="InterPro" id="IPR027417">
    <property type="entry name" value="P-loop_NTPase"/>
</dbReference>
<dbReference type="GO" id="GO:0003924">
    <property type="term" value="F:GTPase activity"/>
    <property type="evidence" value="ECO:0000318"/>
    <property type="project" value="GO_Central"/>
</dbReference>
<dbReference type="AlphaFoldDB" id="A0A2A6CH43"/>
<dbReference type="OrthoDB" id="265044at2759"/>
<reference evidence="3" key="2">
    <citation type="submission" date="2022-06" db="UniProtKB">
        <authorList>
            <consortium name="EnsemblMetazoa"/>
        </authorList>
    </citation>
    <scope>IDENTIFICATION</scope>
    <source>
        <strain evidence="3">PS312</strain>
    </source>
</reference>
<sequence length="127" mass="14360">MYRLERSRSALRHRPSQITPTRKEVTLVVLGINPSCSISITISDTIKVVFSVNSEESAEEAKKIIDEIREKRSEVPIILIANKIDLFCDEGEWKVRGMASFAKIKSIPIVKMSAKDSQDVSNLYHLN</sequence>
<organism evidence="3 4">
    <name type="scientific">Pristionchus pacificus</name>
    <name type="common">Parasitic nematode worm</name>
    <dbReference type="NCBI Taxonomy" id="54126"/>
    <lineage>
        <taxon>Eukaryota</taxon>
        <taxon>Metazoa</taxon>
        <taxon>Ecdysozoa</taxon>
        <taxon>Nematoda</taxon>
        <taxon>Chromadorea</taxon>
        <taxon>Rhabditida</taxon>
        <taxon>Rhabditina</taxon>
        <taxon>Diplogasteromorpha</taxon>
        <taxon>Diplogasteroidea</taxon>
        <taxon>Neodiplogasteridae</taxon>
        <taxon>Pristionchus</taxon>
    </lineage>
</organism>
<dbReference type="InterPro" id="IPR020849">
    <property type="entry name" value="Small_GTPase_Ras-type"/>
</dbReference>
<dbReference type="SUPFAM" id="SSF52540">
    <property type="entry name" value="P-loop containing nucleoside triphosphate hydrolases"/>
    <property type="match status" value="1"/>
</dbReference>
<dbReference type="Gene3D" id="3.40.50.300">
    <property type="entry name" value="P-loop containing nucleotide triphosphate hydrolases"/>
    <property type="match status" value="1"/>
</dbReference>
<keyword evidence="1" id="KW-0547">Nucleotide-binding</keyword>
<dbReference type="InterPro" id="IPR001806">
    <property type="entry name" value="Small_GTPase"/>
</dbReference>
<dbReference type="EnsemblMetazoa" id="PPA40317.1">
    <property type="protein sequence ID" value="PPA40317.1"/>
    <property type="gene ID" value="WBGene00278686"/>
</dbReference>
<reference evidence="4" key="1">
    <citation type="journal article" date="2008" name="Nat. Genet.">
        <title>The Pristionchus pacificus genome provides a unique perspective on nematode lifestyle and parasitism.</title>
        <authorList>
            <person name="Dieterich C."/>
            <person name="Clifton S.W."/>
            <person name="Schuster L.N."/>
            <person name="Chinwalla A."/>
            <person name="Delehaunty K."/>
            <person name="Dinkelacker I."/>
            <person name="Fulton L."/>
            <person name="Fulton R."/>
            <person name="Godfrey J."/>
            <person name="Minx P."/>
            <person name="Mitreva M."/>
            <person name="Roeseler W."/>
            <person name="Tian H."/>
            <person name="Witte H."/>
            <person name="Yang S.P."/>
            <person name="Wilson R.K."/>
            <person name="Sommer R.J."/>
        </authorList>
    </citation>
    <scope>NUCLEOTIDE SEQUENCE [LARGE SCALE GENOMIC DNA]</scope>
    <source>
        <strain evidence="4">PS312</strain>
    </source>
</reference>
<dbReference type="Proteomes" id="UP000005239">
    <property type="component" value="Unassembled WGS sequence"/>
</dbReference>
<dbReference type="PANTHER" id="PTHR24070">
    <property type="entry name" value="RAS, DI-RAS, AND RHEB FAMILY MEMBERS OF SMALL GTPASE SUPERFAMILY"/>
    <property type="match status" value="1"/>
</dbReference>
<evidence type="ECO:0000313" key="3">
    <source>
        <dbReference type="EnsemblMetazoa" id="PPA40317.1"/>
    </source>
</evidence>
<dbReference type="Pfam" id="PF00071">
    <property type="entry name" value="Ras"/>
    <property type="match status" value="1"/>
</dbReference>
<gene>
    <name evidence="3" type="primary">WBGene00278686</name>
</gene>
<protein>
    <submittedName>
        <fullName evidence="3">Uncharacterized protein</fullName>
    </submittedName>
</protein>
<accession>A0A2A6CH43</accession>
<evidence type="ECO:0000256" key="2">
    <source>
        <dbReference type="ARBA" id="ARBA00023134"/>
    </source>
</evidence>
<keyword evidence="4" id="KW-1185">Reference proteome</keyword>
<dbReference type="GO" id="GO:0019003">
    <property type="term" value="F:GDP binding"/>
    <property type="evidence" value="ECO:0000318"/>
    <property type="project" value="GO_Central"/>
</dbReference>
<dbReference type="GO" id="GO:0005886">
    <property type="term" value="C:plasma membrane"/>
    <property type="evidence" value="ECO:0000318"/>
    <property type="project" value="GO_Central"/>
</dbReference>
<proteinExistence type="predicted"/>
<dbReference type="CDD" id="cd00882">
    <property type="entry name" value="Ras_like_GTPase"/>
    <property type="match status" value="1"/>
</dbReference>
<dbReference type="GO" id="GO:0005525">
    <property type="term" value="F:GTP binding"/>
    <property type="evidence" value="ECO:0000318"/>
    <property type="project" value="GO_Central"/>
</dbReference>
<dbReference type="GO" id="GO:0007165">
    <property type="term" value="P:signal transduction"/>
    <property type="evidence" value="ECO:0007669"/>
    <property type="project" value="InterPro"/>
</dbReference>
<accession>A0A8R1YWQ5</accession>
<keyword evidence="2" id="KW-0342">GTP-binding</keyword>
<name>A0A2A6CH43_PRIPA</name>
<evidence type="ECO:0000313" key="4">
    <source>
        <dbReference type="Proteomes" id="UP000005239"/>
    </source>
</evidence>
<evidence type="ECO:0000256" key="1">
    <source>
        <dbReference type="ARBA" id="ARBA00022741"/>
    </source>
</evidence>